<feature type="region of interest" description="Disordered" evidence="1">
    <location>
        <begin position="460"/>
        <end position="502"/>
    </location>
</feature>
<dbReference type="OrthoDB" id="4369211at2759"/>
<feature type="compositionally biased region" description="Basic and acidic residues" evidence="1">
    <location>
        <begin position="428"/>
        <end position="440"/>
    </location>
</feature>
<dbReference type="EMBL" id="PDNA01000319">
    <property type="protein sequence ID" value="PGG97518.1"/>
    <property type="molecule type" value="Genomic_DNA"/>
</dbReference>
<feature type="compositionally biased region" description="Basic and acidic residues" evidence="1">
    <location>
        <begin position="13"/>
        <end position="25"/>
    </location>
</feature>
<feature type="region of interest" description="Disordered" evidence="1">
    <location>
        <begin position="1"/>
        <end position="65"/>
    </location>
</feature>
<name>A0A2B7WLV3_POLH7</name>
<feature type="compositionally biased region" description="Basic residues" evidence="1">
    <location>
        <begin position="478"/>
        <end position="489"/>
    </location>
</feature>
<protein>
    <submittedName>
        <fullName evidence="2">Uncharacterized protein</fullName>
    </submittedName>
</protein>
<evidence type="ECO:0000256" key="1">
    <source>
        <dbReference type="SAM" id="MobiDB-lite"/>
    </source>
</evidence>
<keyword evidence="3" id="KW-1185">Reference proteome</keyword>
<reference evidence="2 3" key="1">
    <citation type="submission" date="2017-10" db="EMBL/GenBank/DDBJ databases">
        <title>Comparative genomics in systemic dimorphic fungi from Ajellomycetaceae.</title>
        <authorList>
            <person name="Munoz J.F."/>
            <person name="Mcewen J.G."/>
            <person name="Clay O.K."/>
            <person name="Cuomo C.A."/>
        </authorList>
    </citation>
    <scope>NUCLEOTIDE SEQUENCE [LARGE SCALE GENOMIC DNA]</scope>
    <source>
        <strain evidence="2 3">UAMH7299</strain>
    </source>
</reference>
<feature type="region of interest" description="Disordered" evidence="1">
    <location>
        <begin position="414"/>
        <end position="440"/>
    </location>
</feature>
<feature type="compositionally biased region" description="Basic and acidic residues" evidence="1">
    <location>
        <begin position="490"/>
        <end position="502"/>
    </location>
</feature>
<comment type="caution">
    <text evidence="2">The sequence shown here is derived from an EMBL/GenBank/DDBJ whole genome shotgun (WGS) entry which is preliminary data.</text>
</comment>
<evidence type="ECO:0000313" key="3">
    <source>
        <dbReference type="Proteomes" id="UP000224634"/>
    </source>
</evidence>
<gene>
    <name evidence="2" type="ORF">AJ80_09687</name>
</gene>
<evidence type="ECO:0000313" key="2">
    <source>
        <dbReference type="EMBL" id="PGG97518.1"/>
    </source>
</evidence>
<dbReference type="AlphaFoldDB" id="A0A2B7WLV3"/>
<proteinExistence type="predicted"/>
<sequence>MGKSDKRKKKEKRRAERAKFLHDGNLHPGAGNPPDGSDNESESGTDGEETGEDVTMSDEKERGPWVDETIQNFVKNYSDDNVAIKLFGPTCSDQELANAKDFFDKINDIIEGENRSHGYTGSNVYVGIIDDVEYFSTRAAWLESLNQFHAKKKDAASVWDDFDKLSSNIDKFNKLNSLPAGWNLTATWAEEILGKRNPVNQDHANESDVDNLAYDLQSLKVRAKPAYTKENRCRVLYWWKTGGSSTDCFVEYERGGRHVHRIESGDYHDYDPEAVPRVSTEDRLLFRKNEGKWEYSEKDIDKIVAVGWKISGDCDPDDDPLQHIHPPDAGALAAEILYPRTEILILFKHGVTSLETRGGLRRVMRRKVVADRMIYKMAEERELKYTSARARSKENGSEKSVHFADDALSAYSIGRLRRSTSPTSSRTSKKEQRKGAAADHSLVDENRWLKEKLALLEERLQASDSGSDSGSDTDSHYSSRRSVRSRGSQRSRESRRPRRYYD</sequence>
<organism evidence="2 3">
    <name type="scientific">Polytolypa hystricis (strain UAMH7299)</name>
    <dbReference type="NCBI Taxonomy" id="1447883"/>
    <lineage>
        <taxon>Eukaryota</taxon>
        <taxon>Fungi</taxon>
        <taxon>Dikarya</taxon>
        <taxon>Ascomycota</taxon>
        <taxon>Pezizomycotina</taxon>
        <taxon>Eurotiomycetes</taxon>
        <taxon>Eurotiomycetidae</taxon>
        <taxon>Onygenales</taxon>
        <taxon>Onygenales incertae sedis</taxon>
        <taxon>Polytolypa</taxon>
    </lineage>
</organism>
<feature type="compositionally biased region" description="Basic residues" evidence="1">
    <location>
        <begin position="1"/>
        <end position="12"/>
    </location>
</feature>
<feature type="compositionally biased region" description="Low complexity" evidence="1">
    <location>
        <begin position="463"/>
        <end position="472"/>
    </location>
</feature>
<feature type="compositionally biased region" description="Acidic residues" evidence="1">
    <location>
        <begin position="37"/>
        <end position="56"/>
    </location>
</feature>
<dbReference type="Proteomes" id="UP000224634">
    <property type="component" value="Unassembled WGS sequence"/>
</dbReference>
<accession>A0A2B7WLV3</accession>